<dbReference type="GeneID" id="106175006"/>
<evidence type="ECO:0000313" key="13">
    <source>
        <dbReference type="RefSeq" id="XP_013412266.1"/>
    </source>
</evidence>
<dbReference type="GO" id="GO:0030148">
    <property type="term" value="P:sphingolipid biosynthetic process"/>
    <property type="evidence" value="ECO:0007669"/>
    <property type="project" value="TreeGrafter"/>
</dbReference>
<comment type="catalytic activity">
    <reaction evidence="10">
        <text>a very-long-chain acyl-CoA + malonyl-CoA + H(+) = a very-long-chain 3-oxoacyl-CoA + CO2 + CoA</text>
        <dbReference type="Rhea" id="RHEA:32727"/>
        <dbReference type="ChEBI" id="CHEBI:15378"/>
        <dbReference type="ChEBI" id="CHEBI:16526"/>
        <dbReference type="ChEBI" id="CHEBI:57287"/>
        <dbReference type="ChEBI" id="CHEBI:57384"/>
        <dbReference type="ChEBI" id="CHEBI:90725"/>
        <dbReference type="ChEBI" id="CHEBI:90736"/>
        <dbReference type="EC" id="2.3.1.199"/>
    </reaction>
</comment>
<evidence type="ECO:0000256" key="6">
    <source>
        <dbReference type="ARBA" id="ARBA00022989"/>
    </source>
</evidence>
<reference evidence="13" key="1">
    <citation type="submission" date="2025-08" db="UniProtKB">
        <authorList>
            <consortium name="RefSeq"/>
        </authorList>
    </citation>
    <scope>IDENTIFICATION</scope>
    <source>
        <tissue evidence="13">Gonads</tissue>
    </source>
</reference>
<feature type="compositionally biased region" description="Polar residues" evidence="11">
    <location>
        <begin position="270"/>
        <end position="280"/>
    </location>
</feature>
<evidence type="ECO:0000256" key="4">
    <source>
        <dbReference type="ARBA" id="ARBA00022692"/>
    </source>
</evidence>
<comment type="similarity">
    <text evidence="10">Belongs to the ELO family.</text>
</comment>
<evidence type="ECO:0000256" key="7">
    <source>
        <dbReference type="ARBA" id="ARBA00023098"/>
    </source>
</evidence>
<dbReference type="GO" id="GO:0019367">
    <property type="term" value="P:fatty acid elongation, saturated fatty acid"/>
    <property type="evidence" value="ECO:0007669"/>
    <property type="project" value="TreeGrafter"/>
</dbReference>
<protein>
    <recommendedName>
        <fullName evidence="10">Elongation of very long chain fatty acids protein</fullName>
        <ecNumber evidence="10">2.3.1.199</ecNumber>
    </recommendedName>
    <alternativeName>
        <fullName evidence="10">Very-long-chain 3-oxoacyl-CoA synthase</fullName>
    </alternativeName>
</protein>
<dbReference type="GO" id="GO:0034626">
    <property type="term" value="P:fatty acid elongation, polyunsaturated fatty acid"/>
    <property type="evidence" value="ECO:0007669"/>
    <property type="project" value="TreeGrafter"/>
</dbReference>
<dbReference type="AlphaFoldDB" id="A0A1S3JQ34"/>
<dbReference type="Pfam" id="PF01151">
    <property type="entry name" value="ELO"/>
    <property type="match status" value="1"/>
</dbReference>
<keyword evidence="3 10" id="KW-0808">Transferase</keyword>
<evidence type="ECO:0000256" key="5">
    <source>
        <dbReference type="ARBA" id="ARBA00022832"/>
    </source>
</evidence>
<keyword evidence="12" id="KW-1185">Reference proteome</keyword>
<dbReference type="EC" id="2.3.1.199" evidence="10"/>
<dbReference type="RefSeq" id="XP_013412266.1">
    <property type="nucleotide sequence ID" value="XM_013556812.2"/>
</dbReference>
<feature type="transmembrane region" description="Helical" evidence="10">
    <location>
        <begin position="113"/>
        <end position="136"/>
    </location>
</feature>
<feature type="transmembrane region" description="Helical" evidence="10">
    <location>
        <begin position="236"/>
        <end position="256"/>
    </location>
</feature>
<dbReference type="KEGG" id="lak:106175006"/>
<dbReference type="GO" id="GO:0034625">
    <property type="term" value="P:fatty acid elongation, monounsaturated fatty acid"/>
    <property type="evidence" value="ECO:0007669"/>
    <property type="project" value="TreeGrafter"/>
</dbReference>
<dbReference type="PANTHER" id="PTHR11157">
    <property type="entry name" value="FATTY ACID ACYL TRANSFERASE-RELATED"/>
    <property type="match status" value="1"/>
</dbReference>
<keyword evidence="5 10" id="KW-0276">Fatty acid metabolism</keyword>
<feature type="compositionally biased region" description="Basic residues" evidence="11">
    <location>
        <begin position="281"/>
        <end position="290"/>
    </location>
</feature>
<evidence type="ECO:0000256" key="10">
    <source>
        <dbReference type="RuleBase" id="RU361115"/>
    </source>
</evidence>
<dbReference type="GO" id="GO:0009922">
    <property type="term" value="F:fatty acid elongase activity"/>
    <property type="evidence" value="ECO:0007669"/>
    <property type="project" value="UniProtKB-EC"/>
</dbReference>
<name>A0A1S3JQ34_LINAN</name>
<dbReference type="GO" id="GO:0042761">
    <property type="term" value="P:very long-chain fatty acid biosynthetic process"/>
    <property type="evidence" value="ECO:0007669"/>
    <property type="project" value="TreeGrafter"/>
</dbReference>
<sequence length="290" mass="33921">MASLSEMVVTAQKMYDDIMQKGDPRVANWAMMSAPWSSLFLCIFYVVLVKLGPWYMKDKKPFELRNVLVIYNLAMVALSTYTFTEFLLSGWLAGYSLGCQPVDYSNSPQALRMASVCWWFYISKFIELFDTLFFLLRKKDNQVTFLHVFHHGIMPVSWWFGVKFVPGGFGTFHATFNSFIHMVMYFYYGLSAMGPAFHKYLWWKKYMTKLQITQFVVVTIHSFQLCFIDCDYPMLFTYWIAAYAVIFLCLFSNFYIQAYRHGKRHPPSVANRSEQNGVSHSTRKSNGKDN</sequence>
<keyword evidence="4 10" id="KW-0812">Transmembrane</keyword>
<dbReference type="GO" id="GO:0005789">
    <property type="term" value="C:endoplasmic reticulum membrane"/>
    <property type="evidence" value="ECO:0007669"/>
    <property type="project" value="TreeGrafter"/>
</dbReference>
<dbReference type="FunCoup" id="A0A1S3JQ34">
    <property type="interactions" value="507"/>
</dbReference>
<keyword evidence="9 10" id="KW-0275">Fatty acid biosynthesis</keyword>
<dbReference type="PROSITE" id="PS01188">
    <property type="entry name" value="ELO"/>
    <property type="match status" value="1"/>
</dbReference>
<dbReference type="InterPro" id="IPR030457">
    <property type="entry name" value="ELO_CS"/>
</dbReference>
<proteinExistence type="inferred from homology"/>
<dbReference type="OrthoDB" id="434092at2759"/>
<evidence type="ECO:0000256" key="1">
    <source>
        <dbReference type="ARBA" id="ARBA00004141"/>
    </source>
</evidence>
<accession>A0A1S3JQ34</accession>
<keyword evidence="7 10" id="KW-0443">Lipid metabolism</keyword>
<keyword evidence="8 10" id="KW-0472">Membrane</keyword>
<evidence type="ECO:0000313" key="12">
    <source>
        <dbReference type="Proteomes" id="UP000085678"/>
    </source>
</evidence>
<dbReference type="Proteomes" id="UP000085678">
    <property type="component" value="Unplaced"/>
</dbReference>
<dbReference type="PANTHER" id="PTHR11157:SF69">
    <property type="entry name" value="ELONGATION OF VERY LONG CHAIN FATTY ACIDS PROTEIN 7"/>
    <property type="match status" value="1"/>
</dbReference>
<feature type="transmembrane region" description="Helical" evidence="10">
    <location>
        <begin position="29"/>
        <end position="48"/>
    </location>
</feature>
<dbReference type="InterPro" id="IPR002076">
    <property type="entry name" value="ELO_fam"/>
</dbReference>
<evidence type="ECO:0000256" key="11">
    <source>
        <dbReference type="SAM" id="MobiDB-lite"/>
    </source>
</evidence>
<keyword evidence="2 10" id="KW-0444">Lipid biosynthesis</keyword>
<comment type="subcellular location">
    <subcellularLocation>
        <location evidence="1">Membrane</location>
        <topology evidence="1">Multi-pass membrane protein</topology>
    </subcellularLocation>
</comment>
<feature type="transmembrane region" description="Helical" evidence="10">
    <location>
        <begin position="210"/>
        <end position="230"/>
    </location>
</feature>
<evidence type="ECO:0000256" key="3">
    <source>
        <dbReference type="ARBA" id="ARBA00022679"/>
    </source>
</evidence>
<evidence type="ECO:0000256" key="9">
    <source>
        <dbReference type="ARBA" id="ARBA00023160"/>
    </source>
</evidence>
<dbReference type="InParanoid" id="A0A1S3JQ34"/>
<evidence type="ECO:0000256" key="2">
    <source>
        <dbReference type="ARBA" id="ARBA00022516"/>
    </source>
</evidence>
<feature type="transmembrane region" description="Helical" evidence="10">
    <location>
        <begin position="143"/>
        <end position="160"/>
    </location>
</feature>
<feature type="transmembrane region" description="Helical" evidence="10">
    <location>
        <begin position="172"/>
        <end position="190"/>
    </location>
</feature>
<gene>
    <name evidence="13" type="primary">LOC106175006</name>
</gene>
<evidence type="ECO:0000256" key="8">
    <source>
        <dbReference type="ARBA" id="ARBA00023136"/>
    </source>
</evidence>
<organism evidence="12 13">
    <name type="scientific">Lingula anatina</name>
    <name type="common">Brachiopod</name>
    <name type="synonym">Lingula unguis</name>
    <dbReference type="NCBI Taxonomy" id="7574"/>
    <lineage>
        <taxon>Eukaryota</taxon>
        <taxon>Metazoa</taxon>
        <taxon>Spiralia</taxon>
        <taxon>Lophotrochozoa</taxon>
        <taxon>Brachiopoda</taxon>
        <taxon>Linguliformea</taxon>
        <taxon>Lingulata</taxon>
        <taxon>Lingulida</taxon>
        <taxon>Linguloidea</taxon>
        <taxon>Lingulidae</taxon>
        <taxon>Lingula</taxon>
    </lineage>
</organism>
<keyword evidence="6 10" id="KW-1133">Transmembrane helix</keyword>
<feature type="region of interest" description="Disordered" evidence="11">
    <location>
        <begin position="266"/>
        <end position="290"/>
    </location>
</feature>
<feature type="transmembrane region" description="Helical" evidence="10">
    <location>
        <begin position="69"/>
        <end position="93"/>
    </location>
</feature>
<dbReference type="STRING" id="7574.A0A1S3JQ34"/>